<reference evidence="2" key="1">
    <citation type="submission" date="2014-08" db="EMBL/GenBank/DDBJ databases">
        <authorList>
            <person name="Moulin L."/>
        </authorList>
    </citation>
    <scope>NUCLEOTIDE SEQUENCE [LARGE SCALE GENOMIC DNA]</scope>
</reference>
<evidence type="ECO:0000313" key="1">
    <source>
        <dbReference type="EMBL" id="CDX20907.1"/>
    </source>
</evidence>
<name>A0A090DV68_MESPL</name>
<dbReference type="AlphaFoldDB" id="A0A090DV68"/>
<organism evidence="1 2">
    <name type="scientific">Mesorhizobium plurifarium</name>
    <dbReference type="NCBI Taxonomy" id="69974"/>
    <lineage>
        <taxon>Bacteria</taxon>
        <taxon>Pseudomonadati</taxon>
        <taxon>Pseudomonadota</taxon>
        <taxon>Alphaproteobacteria</taxon>
        <taxon>Hyphomicrobiales</taxon>
        <taxon>Phyllobacteriaceae</taxon>
        <taxon>Mesorhizobium</taxon>
    </lineage>
</organism>
<dbReference type="EMBL" id="CCMZ01000028">
    <property type="protein sequence ID" value="CDX20907.1"/>
    <property type="molecule type" value="Genomic_DNA"/>
</dbReference>
<gene>
    <name evidence="1" type="ORF">MPL3356_340090</name>
</gene>
<accession>A0A090DV68</accession>
<proteinExistence type="predicted"/>
<protein>
    <submittedName>
        <fullName evidence="1">Uncharacterized protein</fullName>
    </submittedName>
</protein>
<evidence type="ECO:0000313" key="2">
    <source>
        <dbReference type="Proteomes" id="UP000045285"/>
    </source>
</evidence>
<dbReference type="Proteomes" id="UP000045285">
    <property type="component" value="Unassembled WGS sequence"/>
</dbReference>
<keyword evidence="2" id="KW-1185">Reference proteome</keyword>
<sequence length="204" mass="22061">MQMWMLPVDMKGSDVVECAALVPRTEYFFHPRSAGSVCVIGIGAMRKADDDVRGEVHVAFCLCLASLIVAGLLGPTACHLVKAIVWDRNTLMTRGSQEVNGALARQVIQLIPDLACGTSAALRHNSYDGLRGHLGHLTATFPENPLTVRSPAIIFDRLAAVGKCSILCEARHRGQQILGQTAAYGSQTVRYSLCHRGLQSGSYR</sequence>